<proteinExistence type="predicted"/>
<dbReference type="Pfam" id="PF03098">
    <property type="entry name" value="An_peroxidase"/>
    <property type="match status" value="1"/>
</dbReference>
<evidence type="ECO:0000313" key="4">
    <source>
        <dbReference type="EMBL" id="GIG31764.1"/>
    </source>
</evidence>
<gene>
    <name evidence="4" type="ORF">Col01nite_09230</name>
</gene>
<organism evidence="4 5">
    <name type="scientific">Cellulomonas oligotrophica</name>
    <dbReference type="NCBI Taxonomy" id="931536"/>
    <lineage>
        <taxon>Bacteria</taxon>
        <taxon>Bacillati</taxon>
        <taxon>Actinomycetota</taxon>
        <taxon>Actinomycetes</taxon>
        <taxon>Micrococcales</taxon>
        <taxon>Cellulomonadaceae</taxon>
        <taxon>Cellulomonas</taxon>
    </lineage>
</organism>
<sequence length="524" mass="57277">MSKQAHDGGGVHNAPRPTEQLAAVTTASHGLTYAGRPARGHGYETRGLQYLPLSRLHEGRFGRMFRLPPYVPSDTEIQRVADLMQEGPAGGAPALNSTTIPSGYTYLGQFVDHDLTFDPVSSLTRENDPDALTNFRTPRFDLDSLYGSGPADEPFMYDQDSLVAGAAKLLVGTNGRDDDLPRNAQGVALTGDPRNDENTFVSQLQLTMLKFHNTVMDLVLDDPHLARGSETPFETAQRIVRWHYQWVVVHDFLRRTIGADMLAELLDVRGGVPYPALRHYTPKNSPYMPVEFSVAAYRFGHSQIRGRYRLNTLVGAPRDGAPPGLPTFTAPSVHADPLGHFGGFRPLPQFWTIEWARFFEVDGAGADQRQSARKIDTLLANPLAQLPPEIARDMPSLAQRNLTRGARLLLPSGQAVAAMMCARVLTDDELGLGGAPAPLWYYVLREAQVQSDGEHLGQVGGRIVGEVFLGLMAADPSSWLRNDPTWRPFLGTGGDFTMPDLIAFTGHGLGVTDLTPPDVTEPPA</sequence>
<dbReference type="GO" id="GO:0004601">
    <property type="term" value="F:peroxidase activity"/>
    <property type="evidence" value="ECO:0007669"/>
    <property type="project" value="UniProtKB-KW"/>
</dbReference>
<reference evidence="4 5" key="1">
    <citation type="submission" date="2021-01" db="EMBL/GenBank/DDBJ databases">
        <title>Whole genome shotgun sequence of Cellulomonas oligotrophica NBRC 109435.</title>
        <authorList>
            <person name="Komaki H."/>
            <person name="Tamura T."/>
        </authorList>
    </citation>
    <scope>NUCLEOTIDE SEQUENCE [LARGE SCALE GENOMIC DNA]</scope>
    <source>
        <strain evidence="4 5">NBRC 109435</strain>
    </source>
</reference>
<dbReference type="PROSITE" id="PS50292">
    <property type="entry name" value="PEROXIDASE_3"/>
    <property type="match status" value="1"/>
</dbReference>
<keyword evidence="5" id="KW-1185">Reference proteome</keyword>
<keyword evidence="3" id="KW-0325">Glycoprotein</keyword>
<dbReference type="Proteomes" id="UP000618382">
    <property type="component" value="Unassembled WGS sequence"/>
</dbReference>
<name>A0ABQ4D7R9_9CELL</name>
<evidence type="ECO:0000256" key="1">
    <source>
        <dbReference type="ARBA" id="ARBA00004613"/>
    </source>
</evidence>
<evidence type="ECO:0000313" key="5">
    <source>
        <dbReference type="Proteomes" id="UP000618382"/>
    </source>
</evidence>
<comment type="caution">
    <text evidence="4">The sequence shown here is derived from an EMBL/GenBank/DDBJ whole genome shotgun (WGS) entry which is preliminary data.</text>
</comment>
<dbReference type="InterPro" id="IPR019791">
    <property type="entry name" value="Haem_peroxidase_animal"/>
</dbReference>
<dbReference type="PANTHER" id="PTHR11475:SF4">
    <property type="entry name" value="CHORION PEROXIDASE"/>
    <property type="match status" value="1"/>
</dbReference>
<dbReference type="CDD" id="cd09819">
    <property type="entry name" value="An_peroxidase_bacterial_1"/>
    <property type="match status" value="1"/>
</dbReference>
<dbReference type="PANTHER" id="PTHR11475">
    <property type="entry name" value="OXIDASE/PEROXIDASE"/>
    <property type="match status" value="1"/>
</dbReference>
<dbReference type="InterPro" id="IPR010255">
    <property type="entry name" value="Haem_peroxidase_sf"/>
</dbReference>
<dbReference type="SUPFAM" id="SSF48113">
    <property type="entry name" value="Heme-dependent peroxidases"/>
    <property type="match status" value="1"/>
</dbReference>
<evidence type="ECO:0000256" key="2">
    <source>
        <dbReference type="ARBA" id="ARBA00022525"/>
    </source>
</evidence>
<evidence type="ECO:0000256" key="3">
    <source>
        <dbReference type="ARBA" id="ARBA00023180"/>
    </source>
</evidence>
<dbReference type="EMBL" id="BONN01000002">
    <property type="protein sequence ID" value="GIG31764.1"/>
    <property type="molecule type" value="Genomic_DNA"/>
</dbReference>
<accession>A0ABQ4D7R9</accession>
<dbReference type="Gene3D" id="1.10.640.10">
    <property type="entry name" value="Haem peroxidase domain superfamily, animal type"/>
    <property type="match status" value="1"/>
</dbReference>
<dbReference type="InterPro" id="IPR037120">
    <property type="entry name" value="Haem_peroxidase_sf_animal"/>
</dbReference>
<keyword evidence="4" id="KW-0575">Peroxidase</keyword>
<keyword evidence="2" id="KW-0964">Secreted</keyword>
<protein>
    <submittedName>
        <fullName evidence="4">Heme peroxidase</fullName>
    </submittedName>
</protein>
<comment type="subcellular location">
    <subcellularLocation>
        <location evidence="1">Secreted</location>
    </subcellularLocation>
</comment>
<keyword evidence="4" id="KW-0560">Oxidoreductase</keyword>